<feature type="region of interest" description="Disordered" evidence="6">
    <location>
        <begin position="265"/>
        <end position="357"/>
    </location>
</feature>
<evidence type="ECO:0000256" key="6">
    <source>
        <dbReference type="SAM" id="MobiDB-lite"/>
    </source>
</evidence>
<accession>A0ABP4W906</accession>
<comment type="caution">
    <text evidence="8">The sequence shown here is derived from an EMBL/GenBank/DDBJ whole genome shotgun (WGS) entry which is preliminary data.</text>
</comment>
<gene>
    <name evidence="8" type="ORF">GCM10009810_07420</name>
</gene>
<evidence type="ECO:0000256" key="4">
    <source>
        <dbReference type="ARBA" id="ARBA00022807"/>
    </source>
</evidence>
<keyword evidence="4" id="KW-0788">Thiol protease</keyword>
<dbReference type="InterPro" id="IPR000064">
    <property type="entry name" value="NLP_P60_dom"/>
</dbReference>
<evidence type="ECO:0000256" key="2">
    <source>
        <dbReference type="ARBA" id="ARBA00022670"/>
    </source>
</evidence>
<feature type="compositionally biased region" description="Low complexity" evidence="6">
    <location>
        <begin position="286"/>
        <end position="346"/>
    </location>
</feature>
<dbReference type="PANTHER" id="PTHR47359">
    <property type="entry name" value="PEPTIDOGLYCAN DL-ENDOPEPTIDASE CWLO"/>
    <property type="match status" value="1"/>
</dbReference>
<keyword evidence="9" id="KW-1185">Reference proteome</keyword>
<proteinExistence type="inferred from homology"/>
<evidence type="ECO:0000313" key="9">
    <source>
        <dbReference type="Proteomes" id="UP001501475"/>
    </source>
</evidence>
<dbReference type="Proteomes" id="UP001501475">
    <property type="component" value="Unassembled WGS sequence"/>
</dbReference>
<dbReference type="Gene3D" id="3.90.1720.10">
    <property type="entry name" value="endopeptidase domain like (from Nostoc punctiforme)"/>
    <property type="match status" value="1"/>
</dbReference>
<feature type="domain" description="NlpC/P60" evidence="7">
    <location>
        <begin position="354"/>
        <end position="473"/>
    </location>
</feature>
<dbReference type="SUPFAM" id="SSF54001">
    <property type="entry name" value="Cysteine proteinases"/>
    <property type="match status" value="1"/>
</dbReference>
<evidence type="ECO:0000256" key="5">
    <source>
        <dbReference type="SAM" id="Coils"/>
    </source>
</evidence>
<keyword evidence="2" id="KW-0645">Protease</keyword>
<feature type="compositionally biased region" description="Low complexity" evidence="6">
    <location>
        <begin position="265"/>
        <end position="279"/>
    </location>
</feature>
<feature type="coiled-coil region" evidence="5">
    <location>
        <begin position="52"/>
        <end position="121"/>
    </location>
</feature>
<organism evidence="8 9">
    <name type="scientific">Nostocoides vanveenii</name>
    <dbReference type="NCBI Taxonomy" id="330835"/>
    <lineage>
        <taxon>Bacteria</taxon>
        <taxon>Bacillati</taxon>
        <taxon>Actinomycetota</taxon>
        <taxon>Actinomycetes</taxon>
        <taxon>Micrococcales</taxon>
        <taxon>Intrasporangiaceae</taxon>
        <taxon>Nostocoides</taxon>
    </lineage>
</organism>
<dbReference type="RefSeq" id="WP_344062276.1">
    <property type="nucleotide sequence ID" value="NZ_BAAAPN010000019.1"/>
</dbReference>
<feature type="coiled-coil region" evidence="5">
    <location>
        <begin position="186"/>
        <end position="252"/>
    </location>
</feature>
<evidence type="ECO:0000313" key="8">
    <source>
        <dbReference type="EMBL" id="GAA1749531.1"/>
    </source>
</evidence>
<reference evidence="9" key="1">
    <citation type="journal article" date="2019" name="Int. J. Syst. Evol. Microbiol.">
        <title>The Global Catalogue of Microorganisms (GCM) 10K type strain sequencing project: providing services to taxonomists for standard genome sequencing and annotation.</title>
        <authorList>
            <consortium name="The Broad Institute Genomics Platform"/>
            <consortium name="The Broad Institute Genome Sequencing Center for Infectious Disease"/>
            <person name="Wu L."/>
            <person name="Ma J."/>
        </authorList>
    </citation>
    <scope>NUCLEOTIDE SEQUENCE [LARGE SCALE GENOMIC DNA]</scope>
    <source>
        <strain evidence="9">JCM 15591</strain>
    </source>
</reference>
<dbReference type="InterPro" id="IPR038765">
    <property type="entry name" value="Papain-like_cys_pep_sf"/>
</dbReference>
<dbReference type="PANTHER" id="PTHR47359:SF3">
    <property type="entry name" value="NLP_P60 DOMAIN-CONTAINING PROTEIN-RELATED"/>
    <property type="match status" value="1"/>
</dbReference>
<comment type="similarity">
    <text evidence="1">Belongs to the peptidase C40 family.</text>
</comment>
<dbReference type="EMBL" id="BAAAPN010000019">
    <property type="protein sequence ID" value="GAA1749531.1"/>
    <property type="molecule type" value="Genomic_DNA"/>
</dbReference>
<keyword evidence="5" id="KW-0175">Coiled coil</keyword>
<evidence type="ECO:0000256" key="1">
    <source>
        <dbReference type="ARBA" id="ARBA00007074"/>
    </source>
</evidence>
<name>A0ABP4W906_9MICO</name>
<keyword evidence="3" id="KW-0378">Hydrolase</keyword>
<dbReference type="PROSITE" id="PS51935">
    <property type="entry name" value="NLPC_P60"/>
    <property type="match status" value="1"/>
</dbReference>
<sequence>MASRPGPRHTALPTSSVRRLQLVGGSALVAALLFGGTYAAHADPGIPSAREVAQAKAEAAAAGQRVAALEAQYATSAASVSALQERAARLGEAANGAKWQLAKATKAADEAQRKADAAQGQAAGASVSLRNYASSMYQQGGMLGSLAPLLDAGGPQELIDRAATLELVSAHQNEELKSALVVSGTAQSLQAAAAQAEAARAEASRRADQADRIARDELAVASAKTSRLGAERESLAKRLAALNDTSAKLEKQRLDAIAAAAAAAAEHDQSTNSSTSSPSSTPPPVTTSTSTPTSSSTTHPTSTTTTRPTSTTTTRPTSTTTTRPTSTSTTTTPSSSTSTPSSTTTSQPPPPPPSGGAAAAIAFAVAQLGKPYEWGADGPDTYDCSGLTMRAWAQAGVSLSHYTGAQWAETARVAIDALQPGDLVFYGSTGESSYHVGLYVGGGQMIEAPHTGAVVRYASIYRSDLLPYGGRPG</sequence>
<evidence type="ECO:0000259" key="7">
    <source>
        <dbReference type="PROSITE" id="PS51935"/>
    </source>
</evidence>
<dbReference type="Pfam" id="PF00877">
    <property type="entry name" value="NLPC_P60"/>
    <property type="match status" value="1"/>
</dbReference>
<evidence type="ECO:0000256" key="3">
    <source>
        <dbReference type="ARBA" id="ARBA00022801"/>
    </source>
</evidence>
<dbReference type="InterPro" id="IPR051794">
    <property type="entry name" value="PG_Endopeptidase_C40"/>
</dbReference>
<protein>
    <recommendedName>
        <fullName evidence="7">NlpC/P60 domain-containing protein</fullName>
    </recommendedName>
</protein>